<dbReference type="Proteomes" id="UP000287651">
    <property type="component" value="Unassembled WGS sequence"/>
</dbReference>
<dbReference type="GO" id="GO:0009451">
    <property type="term" value="P:RNA modification"/>
    <property type="evidence" value="ECO:0007669"/>
    <property type="project" value="InterPro"/>
</dbReference>
<dbReference type="GO" id="GO:0003723">
    <property type="term" value="F:RNA binding"/>
    <property type="evidence" value="ECO:0007669"/>
    <property type="project" value="InterPro"/>
</dbReference>
<dbReference type="Gene3D" id="1.25.40.10">
    <property type="entry name" value="Tetratricopeptide repeat domain"/>
    <property type="match status" value="6"/>
</dbReference>
<reference evidence="4 5" key="1">
    <citation type="journal article" date="2014" name="Agronomy (Basel)">
        <title>A Draft Genome Sequence for Ensete ventricosum, the Drought-Tolerant Tree Against Hunger.</title>
        <authorList>
            <person name="Harrison J."/>
            <person name="Moore K.A."/>
            <person name="Paszkiewicz K."/>
            <person name="Jones T."/>
            <person name="Grant M."/>
            <person name="Ambacheew D."/>
            <person name="Muzemil S."/>
            <person name="Studholme D.J."/>
        </authorList>
    </citation>
    <scope>NUCLEOTIDE SEQUENCE [LARGE SCALE GENOMIC DNA]</scope>
</reference>
<organism evidence="4 5">
    <name type="scientific">Ensete ventricosum</name>
    <name type="common">Abyssinian banana</name>
    <name type="synonym">Musa ensete</name>
    <dbReference type="NCBI Taxonomy" id="4639"/>
    <lineage>
        <taxon>Eukaryota</taxon>
        <taxon>Viridiplantae</taxon>
        <taxon>Streptophyta</taxon>
        <taxon>Embryophyta</taxon>
        <taxon>Tracheophyta</taxon>
        <taxon>Spermatophyta</taxon>
        <taxon>Magnoliopsida</taxon>
        <taxon>Liliopsida</taxon>
        <taxon>Zingiberales</taxon>
        <taxon>Musaceae</taxon>
        <taxon>Ensete</taxon>
    </lineage>
</organism>
<dbReference type="AlphaFoldDB" id="A0A427A4J7"/>
<dbReference type="PANTHER" id="PTHR47926:SF435">
    <property type="entry name" value="PENTACOTRIPEPTIDE-REPEAT REGION OF PRORP DOMAIN-CONTAINING PROTEIN"/>
    <property type="match status" value="1"/>
</dbReference>
<feature type="repeat" description="PPR" evidence="3">
    <location>
        <begin position="524"/>
        <end position="558"/>
    </location>
</feature>
<evidence type="ECO:0000313" key="5">
    <source>
        <dbReference type="Proteomes" id="UP000287651"/>
    </source>
</evidence>
<dbReference type="FunFam" id="1.25.40.10:FF:000090">
    <property type="entry name" value="Pentatricopeptide repeat-containing protein, chloroplastic"/>
    <property type="match status" value="1"/>
</dbReference>
<dbReference type="PROSITE" id="PS51375">
    <property type="entry name" value="PPR"/>
    <property type="match status" value="5"/>
</dbReference>
<dbReference type="PANTHER" id="PTHR47926">
    <property type="entry name" value="PENTATRICOPEPTIDE REPEAT-CONTAINING PROTEIN"/>
    <property type="match status" value="1"/>
</dbReference>
<comment type="caution">
    <text evidence="4">The sequence shown here is derived from an EMBL/GenBank/DDBJ whole genome shotgun (WGS) entry which is preliminary data.</text>
</comment>
<name>A0A427A4J7_ENSVE</name>
<dbReference type="Pfam" id="PF13041">
    <property type="entry name" value="PPR_2"/>
    <property type="match status" value="3"/>
</dbReference>
<comment type="similarity">
    <text evidence="1">Belongs to the PPR family. PCMP-H subfamily.</text>
</comment>
<dbReference type="InterPro" id="IPR046848">
    <property type="entry name" value="E_motif"/>
</dbReference>
<sequence>MRANRICLPSNYNPFSLSTSKSLQLSSSFRARPCSTSHPNGIPVPVSALCARKDQKTLSHALTLSWRTNSSILGSQIHAQVIKSGFSPDTYSQNNLLTMYCKCKSLDRASNLFDEMTDKNLVSWTSMISGSVNNNEHEMGLGLYIEMMRSGFIPNEFALSSVLSACAIVDRIKFGFSLHCVALKIGLDTNQFVGSALLWMHAKCGNIEDAELVFESIDEPDLACCNAIIEGYALTGYSHNVIKSLVFVIQKGLFPDQVTYISALKGCIVTGDVNYGQQVHCLIVRNEFESNTIVMNSLIDMYFRTGRKNPALNVFYQILDKDNSSWNTVISGLAKEEDVSEVVNLFSSMLLAGFRPDHVTFSIIIRLCGATDDLLLGLQFCCFAYHLGYFNYDLVVNSLINMFSRCSLMDSADLLFTSHPFRNIIPCNEMIAGYNLNGYGIKALQLFCSLIELDIGADEFTYSNVLGACQGIQHQDTGKQIHARVIKLGFGSCCSVCSSMINAYASFGSVTSCFKIFQDIRILDLVSWGAMISAFLKLGFSSEALSFLNCLRDSGEKPDDVILSCALNACANIALLDQSTCIHAHIIKRGFGKHLCVASAVIDAYAKCGDIAGSKKVFENISRDCIDAILFNTMITAFAHHGLIIEAIEIFEQMKYANLYPTHATFVAVIAACSHLGLVDQGRYVFESISNVYGMSPSKDNFACLVDLFARNGLLEKAKDVIESMPFEPWPAIWMSLLSGCRSYGNKEIGELAAERILKLMPDNDSAYALMANVYAGDEKWKDAERMRIKMEMNRIQKACGYSIIST</sequence>
<dbReference type="FunFam" id="1.25.40.10:FF:000201">
    <property type="entry name" value="Pentatricopeptide repeat-containing protein mitochondrial"/>
    <property type="match status" value="1"/>
</dbReference>
<proteinExistence type="inferred from homology"/>
<dbReference type="NCBIfam" id="TIGR00756">
    <property type="entry name" value="PPR"/>
    <property type="match status" value="3"/>
</dbReference>
<protein>
    <recommendedName>
        <fullName evidence="6">Pentacotripeptide-repeat region of PRORP domain-containing protein</fullName>
    </recommendedName>
</protein>
<evidence type="ECO:0000256" key="1">
    <source>
        <dbReference type="ARBA" id="ARBA00006643"/>
    </source>
</evidence>
<gene>
    <name evidence="4" type="ORF">B296_00023543</name>
</gene>
<dbReference type="FunFam" id="1.25.40.10:FF:000343">
    <property type="entry name" value="Pentatricopeptide repeat-containing protein At3g58590"/>
    <property type="match status" value="1"/>
</dbReference>
<keyword evidence="2" id="KW-0677">Repeat</keyword>
<evidence type="ECO:0008006" key="6">
    <source>
        <dbReference type="Google" id="ProtNLM"/>
    </source>
</evidence>
<evidence type="ECO:0000256" key="3">
    <source>
        <dbReference type="PROSITE-ProRule" id="PRU00708"/>
    </source>
</evidence>
<feature type="repeat" description="PPR" evidence="3">
    <location>
        <begin position="120"/>
        <end position="154"/>
    </location>
</feature>
<evidence type="ECO:0000256" key="2">
    <source>
        <dbReference type="ARBA" id="ARBA00022737"/>
    </source>
</evidence>
<dbReference type="InterPro" id="IPR011990">
    <property type="entry name" value="TPR-like_helical_dom_sf"/>
</dbReference>
<dbReference type="FunFam" id="1.25.40.10:FF:000351">
    <property type="entry name" value="Pentatricopeptide repeat-containing protein"/>
    <property type="match status" value="1"/>
</dbReference>
<dbReference type="EMBL" id="AMZH03003802">
    <property type="protein sequence ID" value="RRT71113.1"/>
    <property type="molecule type" value="Genomic_DNA"/>
</dbReference>
<dbReference type="InterPro" id="IPR046960">
    <property type="entry name" value="PPR_At4g14850-like_plant"/>
</dbReference>
<dbReference type="Pfam" id="PF01535">
    <property type="entry name" value="PPR"/>
    <property type="match status" value="5"/>
</dbReference>
<feature type="repeat" description="PPR" evidence="3">
    <location>
        <begin position="627"/>
        <end position="661"/>
    </location>
</feature>
<feature type="repeat" description="PPR" evidence="3">
    <location>
        <begin position="322"/>
        <end position="356"/>
    </location>
</feature>
<dbReference type="Pfam" id="PF20431">
    <property type="entry name" value="E_motif"/>
    <property type="match status" value="1"/>
</dbReference>
<evidence type="ECO:0000313" key="4">
    <source>
        <dbReference type="EMBL" id="RRT71113.1"/>
    </source>
</evidence>
<feature type="repeat" description="PPR" evidence="3">
    <location>
        <begin position="89"/>
        <end position="119"/>
    </location>
</feature>
<dbReference type="InterPro" id="IPR002885">
    <property type="entry name" value="PPR_rpt"/>
</dbReference>
<accession>A0A427A4J7</accession>